<feature type="domain" description="SpoVT-AbrB" evidence="8">
    <location>
        <begin position="80"/>
        <end position="123"/>
    </location>
</feature>
<evidence type="ECO:0000256" key="7">
    <source>
        <dbReference type="HAMAP-Rule" id="MF_01008"/>
    </source>
</evidence>
<evidence type="ECO:0000256" key="3">
    <source>
        <dbReference type="ARBA" id="ARBA00022737"/>
    </source>
</evidence>
<gene>
    <name evidence="7" type="primary">mraZ</name>
    <name evidence="9" type="ORF">GWO12_05445</name>
</gene>
<dbReference type="InterPro" id="IPR038619">
    <property type="entry name" value="MraZ_sf"/>
</dbReference>
<keyword evidence="6 7" id="KW-0804">Transcription</keyword>
<sequence>MTGFLGSYLHQLDEKGRLALPASFRRGAGGDERFVLIHAQGSALFLYPAQAWAVREQELMDLMRRQPEARPLVLSLTANAVETIPDKQGRILIPERLQKVAKLDGKVLVVGALEKIEIWNPEIFESETKEAKPELEGFVRQILV</sequence>
<dbReference type="SUPFAM" id="SSF89447">
    <property type="entry name" value="AbrB/MazE/MraZ-like"/>
    <property type="match status" value="1"/>
</dbReference>
<dbReference type="Pfam" id="PF02381">
    <property type="entry name" value="MraZ"/>
    <property type="match status" value="2"/>
</dbReference>
<dbReference type="GO" id="GO:0000976">
    <property type="term" value="F:transcription cis-regulatory region binding"/>
    <property type="evidence" value="ECO:0007669"/>
    <property type="project" value="TreeGrafter"/>
</dbReference>
<evidence type="ECO:0000256" key="4">
    <source>
        <dbReference type="ARBA" id="ARBA00023015"/>
    </source>
</evidence>
<dbReference type="CDD" id="cd16320">
    <property type="entry name" value="MraZ_N"/>
    <property type="match status" value="1"/>
</dbReference>
<name>A0AAE4Z677_9BACT</name>
<dbReference type="InterPro" id="IPR020603">
    <property type="entry name" value="MraZ_dom"/>
</dbReference>
<comment type="similarity">
    <text evidence="7">Belongs to the MraZ family.</text>
</comment>
<dbReference type="CDD" id="cd16321">
    <property type="entry name" value="MraZ_C"/>
    <property type="match status" value="1"/>
</dbReference>
<dbReference type="InterPro" id="IPR035642">
    <property type="entry name" value="MraZ_N"/>
</dbReference>
<evidence type="ECO:0000256" key="6">
    <source>
        <dbReference type="ARBA" id="ARBA00023163"/>
    </source>
</evidence>
<comment type="caution">
    <text evidence="9">The sequence shown here is derived from an EMBL/GenBank/DDBJ whole genome shotgun (WGS) entry which is preliminary data.</text>
</comment>
<evidence type="ECO:0000313" key="9">
    <source>
        <dbReference type="EMBL" id="NIR74540.1"/>
    </source>
</evidence>
<evidence type="ECO:0000256" key="1">
    <source>
        <dbReference type="ARBA" id="ARBA00013860"/>
    </source>
</evidence>
<dbReference type="GO" id="GO:0003700">
    <property type="term" value="F:DNA-binding transcription factor activity"/>
    <property type="evidence" value="ECO:0007669"/>
    <property type="project" value="UniProtKB-UniRule"/>
</dbReference>
<keyword evidence="2 7" id="KW-0963">Cytoplasm</keyword>
<dbReference type="HAMAP" id="MF_01008">
    <property type="entry name" value="MraZ"/>
    <property type="match status" value="1"/>
</dbReference>
<evidence type="ECO:0000259" key="8">
    <source>
        <dbReference type="PROSITE" id="PS51740"/>
    </source>
</evidence>
<dbReference type="PANTHER" id="PTHR34701:SF1">
    <property type="entry name" value="TRANSCRIPTIONAL REGULATOR MRAZ"/>
    <property type="match status" value="1"/>
</dbReference>
<comment type="subunit">
    <text evidence="7">Forms oligomers.</text>
</comment>
<dbReference type="GO" id="GO:0009295">
    <property type="term" value="C:nucleoid"/>
    <property type="evidence" value="ECO:0007669"/>
    <property type="project" value="UniProtKB-SubCell"/>
</dbReference>
<evidence type="ECO:0000256" key="5">
    <source>
        <dbReference type="ARBA" id="ARBA00023125"/>
    </source>
</evidence>
<dbReference type="InterPro" id="IPR037914">
    <property type="entry name" value="SpoVT-AbrB_sf"/>
</dbReference>
<reference evidence="9 10" key="1">
    <citation type="submission" date="2020-01" db="EMBL/GenBank/DDBJ databases">
        <title>Genomes assembled from Gulf of Kutch pelagic sediment metagenomes.</title>
        <authorList>
            <person name="Chandrashekar M."/>
            <person name="Mahajan M.S."/>
            <person name="Dave K.J."/>
            <person name="Vatsa P."/>
            <person name="Nathani N.M."/>
        </authorList>
    </citation>
    <scope>NUCLEOTIDE SEQUENCE [LARGE SCALE GENOMIC DNA]</scope>
    <source>
        <strain evidence="9">KS3-K002</strain>
    </source>
</reference>
<proteinExistence type="inferred from homology"/>
<dbReference type="PANTHER" id="PTHR34701">
    <property type="entry name" value="TRANSCRIPTIONAL REGULATOR MRAZ"/>
    <property type="match status" value="1"/>
</dbReference>
<organism evidence="9 10">
    <name type="scientific">Candidatus Kutchimonas denitrificans</name>
    <dbReference type="NCBI Taxonomy" id="3056748"/>
    <lineage>
        <taxon>Bacteria</taxon>
        <taxon>Pseudomonadati</taxon>
        <taxon>Gemmatimonadota</taxon>
        <taxon>Gemmatimonadia</taxon>
        <taxon>Candidatus Palauibacterales</taxon>
        <taxon>Candidatus Palauibacteraceae</taxon>
        <taxon>Candidatus Kutchimonas</taxon>
    </lineage>
</organism>
<dbReference type="InterPro" id="IPR035644">
    <property type="entry name" value="MraZ_C"/>
</dbReference>
<dbReference type="Gene3D" id="3.40.1550.20">
    <property type="entry name" value="Transcriptional regulator MraZ domain"/>
    <property type="match status" value="1"/>
</dbReference>
<dbReference type="EMBL" id="JAACAK010000046">
    <property type="protein sequence ID" value="NIR74540.1"/>
    <property type="molecule type" value="Genomic_DNA"/>
</dbReference>
<protein>
    <recommendedName>
        <fullName evidence="1 7">Transcriptional regulator MraZ</fullName>
    </recommendedName>
</protein>
<dbReference type="AlphaFoldDB" id="A0AAE4Z677"/>
<keyword evidence="5 7" id="KW-0238">DNA-binding</keyword>
<keyword evidence="3" id="KW-0677">Repeat</keyword>
<dbReference type="InterPro" id="IPR003444">
    <property type="entry name" value="MraZ"/>
</dbReference>
<dbReference type="Proteomes" id="UP000702544">
    <property type="component" value="Unassembled WGS sequence"/>
</dbReference>
<dbReference type="GO" id="GO:2000143">
    <property type="term" value="P:negative regulation of DNA-templated transcription initiation"/>
    <property type="evidence" value="ECO:0007669"/>
    <property type="project" value="TreeGrafter"/>
</dbReference>
<dbReference type="PROSITE" id="PS51740">
    <property type="entry name" value="SPOVT_ABRB"/>
    <property type="match status" value="2"/>
</dbReference>
<comment type="subcellular location">
    <subcellularLocation>
        <location evidence="7">Cytoplasm</location>
        <location evidence="7">Nucleoid</location>
    </subcellularLocation>
</comment>
<dbReference type="InterPro" id="IPR007159">
    <property type="entry name" value="SpoVT-AbrB_dom"/>
</dbReference>
<accession>A0AAE4Z677</accession>
<evidence type="ECO:0000313" key="10">
    <source>
        <dbReference type="Proteomes" id="UP000702544"/>
    </source>
</evidence>
<keyword evidence="4 7" id="KW-0805">Transcription regulation</keyword>
<dbReference type="GO" id="GO:0005737">
    <property type="term" value="C:cytoplasm"/>
    <property type="evidence" value="ECO:0007669"/>
    <property type="project" value="UniProtKB-UniRule"/>
</dbReference>
<feature type="domain" description="SpoVT-AbrB" evidence="8">
    <location>
        <begin position="7"/>
        <end position="51"/>
    </location>
</feature>
<evidence type="ECO:0000256" key="2">
    <source>
        <dbReference type="ARBA" id="ARBA00022490"/>
    </source>
</evidence>